<dbReference type="GO" id="GO:0046872">
    <property type="term" value="F:metal ion binding"/>
    <property type="evidence" value="ECO:0007669"/>
    <property type="project" value="UniProtKB-KW"/>
</dbReference>
<reference evidence="6" key="1">
    <citation type="submission" date="2020-10" db="EMBL/GenBank/DDBJ databases">
        <authorList>
            <person name="Castelo-Branco R."/>
            <person name="Eusebio N."/>
            <person name="Adriana R."/>
            <person name="Vieira A."/>
            <person name="Brugerolle De Fraissinette N."/>
            <person name="Rezende De Castro R."/>
            <person name="Schneider M.P."/>
            <person name="Vasconcelos V."/>
            <person name="Leao P.N."/>
        </authorList>
    </citation>
    <scope>NUCLEOTIDE SEQUENCE</scope>
    <source>
        <strain evidence="6">LEGE 11480</strain>
    </source>
</reference>
<dbReference type="PANTHER" id="PTHR23407">
    <property type="entry name" value="ATPASE INHIBITOR/5-FORMYLTETRAHYDROFOLATE CYCLO-LIGASE"/>
    <property type="match status" value="1"/>
</dbReference>
<comment type="similarity">
    <text evidence="1 5">Belongs to the 5-formyltetrahydrofolate cyclo-ligase family.</text>
</comment>
<dbReference type="GO" id="GO:0030272">
    <property type="term" value="F:5-formyltetrahydrofolate cyclo-ligase activity"/>
    <property type="evidence" value="ECO:0007669"/>
    <property type="project" value="UniProtKB-EC"/>
</dbReference>
<dbReference type="SUPFAM" id="SSF100950">
    <property type="entry name" value="NagB/RpiA/CoA transferase-like"/>
    <property type="match status" value="1"/>
</dbReference>
<evidence type="ECO:0000256" key="1">
    <source>
        <dbReference type="ARBA" id="ARBA00010638"/>
    </source>
</evidence>
<dbReference type="EC" id="6.3.3.2" evidence="5"/>
<comment type="caution">
    <text evidence="6">The sequence shown here is derived from an EMBL/GenBank/DDBJ whole genome shotgun (WGS) entry which is preliminary data.</text>
</comment>
<dbReference type="Gene3D" id="3.40.50.10420">
    <property type="entry name" value="NagB/RpiA/CoA transferase-like"/>
    <property type="match status" value="1"/>
</dbReference>
<comment type="cofactor">
    <cofactor evidence="5">
        <name>Mg(2+)</name>
        <dbReference type="ChEBI" id="CHEBI:18420"/>
    </cofactor>
</comment>
<feature type="binding site" evidence="4">
    <location>
        <begin position="131"/>
        <end position="139"/>
    </location>
    <ligand>
        <name>ATP</name>
        <dbReference type="ChEBI" id="CHEBI:30616"/>
    </ligand>
</feature>
<gene>
    <name evidence="6" type="ORF">IQ266_00260</name>
</gene>
<dbReference type="PIRSF" id="PIRSF006806">
    <property type="entry name" value="FTHF_cligase"/>
    <property type="match status" value="1"/>
</dbReference>
<evidence type="ECO:0000256" key="5">
    <source>
        <dbReference type="RuleBase" id="RU361279"/>
    </source>
</evidence>
<dbReference type="PANTHER" id="PTHR23407:SF1">
    <property type="entry name" value="5-FORMYLTETRAHYDROFOLATE CYCLO-LIGASE"/>
    <property type="match status" value="1"/>
</dbReference>
<keyword evidence="3 4" id="KW-0067">ATP-binding</keyword>
<dbReference type="EMBL" id="JADEXQ010000001">
    <property type="protein sequence ID" value="MBE9028185.1"/>
    <property type="molecule type" value="Genomic_DNA"/>
</dbReference>
<feature type="binding site" evidence="4">
    <location>
        <begin position="6"/>
        <end position="10"/>
    </location>
    <ligand>
        <name>ATP</name>
        <dbReference type="ChEBI" id="CHEBI:30616"/>
    </ligand>
</feature>
<evidence type="ECO:0000313" key="7">
    <source>
        <dbReference type="Proteomes" id="UP000625316"/>
    </source>
</evidence>
<organism evidence="6 7">
    <name type="scientific">Romeriopsis navalis LEGE 11480</name>
    <dbReference type="NCBI Taxonomy" id="2777977"/>
    <lineage>
        <taxon>Bacteria</taxon>
        <taxon>Bacillati</taxon>
        <taxon>Cyanobacteriota</taxon>
        <taxon>Cyanophyceae</taxon>
        <taxon>Leptolyngbyales</taxon>
        <taxon>Leptolyngbyaceae</taxon>
        <taxon>Romeriopsis</taxon>
        <taxon>Romeriopsis navalis</taxon>
    </lineage>
</organism>
<dbReference type="InterPro" id="IPR002698">
    <property type="entry name" value="FTHF_cligase"/>
</dbReference>
<keyword evidence="2 4" id="KW-0547">Nucleotide-binding</keyword>
<dbReference type="InterPro" id="IPR024185">
    <property type="entry name" value="FTHF_cligase-like_sf"/>
</dbReference>
<keyword evidence="7" id="KW-1185">Reference proteome</keyword>
<comment type="catalytic activity">
    <reaction evidence="5">
        <text>(6S)-5-formyl-5,6,7,8-tetrahydrofolate + ATP = (6R)-5,10-methenyltetrahydrofolate + ADP + phosphate</text>
        <dbReference type="Rhea" id="RHEA:10488"/>
        <dbReference type="ChEBI" id="CHEBI:30616"/>
        <dbReference type="ChEBI" id="CHEBI:43474"/>
        <dbReference type="ChEBI" id="CHEBI:57455"/>
        <dbReference type="ChEBI" id="CHEBI:57457"/>
        <dbReference type="ChEBI" id="CHEBI:456216"/>
        <dbReference type="EC" id="6.3.3.2"/>
    </reaction>
</comment>
<sequence length="191" mass="21744">MTVRDKSILRRQWLAQRRALTVTDWQQRSAQICSQLRQFSGYAAAQTVLTYSSYRQEPDLHALLADSHKTWGFPRCVGRDLVWHRFDPVRHQLQPGAFGILEPDALMPQLVAAQVDLILVPCVGGDRQGWRLGYGGGFYDRLLLDPDWAKIPTIGITFDEMFVESLPVDPWDQPLQAFCTETAVYPRLAVS</sequence>
<name>A0A928VH17_9CYAN</name>
<dbReference type="GO" id="GO:0035999">
    <property type="term" value="P:tetrahydrofolate interconversion"/>
    <property type="evidence" value="ECO:0007669"/>
    <property type="project" value="TreeGrafter"/>
</dbReference>
<evidence type="ECO:0000256" key="2">
    <source>
        <dbReference type="ARBA" id="ARBA00022741"/>
    </source>
</evidence>
<evidence type="ECO:0000313" key="6">
    <source>
        <dbReference type="EMBL" id="MBE9028185.1"/>
    </source>
</evidence>
<dbReference type="GO" id="GO:0005524">
    <property type="term" value="F:ATP binding"/>
    <property type="evidence" value="ECO:0007669"/>
    <property type="project" value="UniProtKB-KW"/>
</dbReference>
<accession>A0A928VH17</accession>
<dbReference type="Proteomes" id="UP000625316">
    <property type="component" value="Unassembled WGS sequence"/>
</dbReference>
<protein>
    <recommendedName>
        <fullName evidence="5">5-formyltetrahydrofolate cyclo-ligase</fullName>
        <ecNumber evidence="5">6.3.3.2</ecNumber>
    </recommendedName>
</protein>
<dbReference type="NCBIfam" id="TIGR02727">
    <property type="entry name" value="MTHFS_bact"/>
    <property type="match status" value="1"/>
</dbReference>
<keyword evidence="6" id="KW-0436">Ligase</keyword>
<keyword evidence="5" id="KW-0479">Metal-binding</keyword>
<feature type="binding site" evidence="4">
    <location>
        <position position="57"/>
    </location>
    <ligand>
        <name>substrate</name>
    </ligand>
</feature>
<keyword evidence="5" id="KW-0460">Magnesium</keyword>
<dbReference type="GO" id="GO:0009396">
    <property type="term" value="P:folic acid-containing compound biosynthetic process"/>
    <property type="evidence" value="ECO:0007669"/>
    <property type="project" value="TreeGrafter"/>
</dbReference>
<dbReference type="Pfam" id="PF01812">
    <property type="entry name" value="5-FTHF_cyc-lig"/>
    <property type="match status" value="1"/>
</dbReference>
<proteinExistence type="inferred from homology"/>
<dbReference type="AlphaFoldDB" id="A0A928VH17"/>
<dbReference type="InterPro" id="IPR037171">
    <property type="entry name" value="NagB/RpiA_transferase-like"/>
</dbReference>
<evidence type="ECO:0000256" key="4">
    <source>
        <dbReference type="PIRSR" id="PIRSR006806-1"/>
    </source>
</evidence>
<evidence type="ECO:0000256" key="3">
    <source>
        <dbReference type="ARBA" id="ARBA00022840"/>
    </source>
</evidence>